<dbReference type="SUPFAM" id="SSF51197">
    <property type="entry name" value="Clavaminate synthase-like"/>
    <property type="match status" value="1"/>
</dbReference>
<dbReference type="RefSeq" id="WP_183909792.1">
    <property type="nucleotide sequence ID" value="NZ_JACHXZ010000002.1"/>
</dbReference>
<name>A0A839UP39_9GAMM</name>
<dbReference type="PROSITE" id="PS51184">
    <property type="entry name" value="JMJC"/>
    <property type="match status" value="1"/>
</dbReference>
<gene>
    <name evidence="7" type="ORF">FHS30_001484</name>
</gene>
<dbReference type="PANTHER" id="PTHR13096">
    <property type="entry name" value="MINA53 MYC INDUCED NUCLEAR ANTIGEN"/>
    <property type="match status" value="1"/>
</dbReference>
<keyword evidence="5" id="KW-0408">Iron</keyword>
<evidence type="ECO:0000313" key="8">
    <source>
        <dbReference type="Proteomes" id="UP000559987"/>
    </source>
</evidence>
<dbReference type="InterPro" id="IPR046799">
    <property type="entry name" value="ROXA-like_wH"/>
</dbReference>
<dbReference type="Pfam" id="PF20514">
    <property type="entry name" value="WHD_ROXA"/>
    <property type="match status" value="1"/>
</dbReference>
<feature type="domain" description="JmjC" evidence="6">
    <location>
        <begin position="99"/>
        <end position="227"/>
    </location>
</feature>
<evidence type="ECO:0000256" key="5">
    <source>
        <dbReference type="ARBA" id="ARBA00023004"/>
    </source>
</evidence>
<sequence length="390" mass="43973">MNPLTHLGDVALNAFFKEYWQKKPVVLRGVFPDWENPIGPDELAGLAMEEEVESRIVLEQDQGKPWQLRAGPFTEDDFNQLPPSGWSLLVQAVDHWVPEATALLDKFRFIPNWRIDDLMVSYAPEGASVGPHFDYYDVFLVQGFGRRRWQLGQKCDENSERVEQSPLNILKQFDTREEFVLEPGDVLYVPPQFAHWGIAEGECMTYSVGFRAPAHTEILDDYVAEICSELPAQLRYVDQNSASGTTPGHIDDHVITTLQAIIKSHVDQPEKLIRWFGKYMTEPKYLPDQGAPEVPDEEALSQAAADLQEHEGPLFQAPDARFAYRGNVLFANGVAYDCDSAVAQMIANQRSIHGWQALVTQRGVAALISQLVALDLLWFEDPVESDSESN</sequence>
<protein>
    <submittedName>
        <fullName evidence="7">50S ribosomal protein L16 3-hydroxylase</fullName>
        <ecNumber evidence="7">1.14.11.47</ecNumber>
    </submittedName>
</protein>
<proteinExistence type="predicted"/>
<comment type="caution">
    <text evidence="7">The sequence shown here is derived from an EMBL/GenBank/DDBJ whole genome shotgun (WGS) entry which is preliminary data.</text>
</comment>
<dbReference type="AlphaFoldDB" id="A0A839UP39"/>
<dbReference type="GO" id="GO:0005840">
    <property type="term" value="C:ribosome"/>
    <property type="evidence" value="ECO:0007669"/>
    <property type="project" value="UniProtKB-KW"/>
</dbReference>
<evidence type="ECO:0000256" key="3">
    <source>
        <dbReference type="ARBA" id="ARBA00022964"/>
    </source>
</evidence>
<keyword evidence="7" id="KW-0689">Ribosomal protein</keyword>
<dbReference type="Pfam" id="PF08007">
    <property type="entry name" value="JmjC_2"/>
    <property type="match status" value="1"/>
</dbReference>
<dbReference type="InterPro" id="IPR039994">
    <property type="entry name" value="NO66-like"/>
</dbReference>
<accession>A0A839UP39</accession>
<dbReference type="Gene3D" id="3.40.366.30">
    <property type="entry name" value="50S ribosomal protein L16 arginine hydroxylase, Chain A, Domain 2"/>
    <property type="match status" value="1"/>
</dbReference>
<dbReference type="EMBL" id="JACHXZ010000002">
    <property type="protein sequence ID" value="MBB3168300.1"/>
    <property type="molecule type" value="Genomic_DNA"/>
</dbReference>
<keyword evidence="3" id="KW-0223">Dioxygenase</keyword>
<dbReference type="GO" id="GO:0016706">
    <property type="term" value="F:2-oxoglutarate-dependent dioxygenase activity"/>
    <property type="evidence" value="ECO:0007669"/>
    <property type="project" value="TreeGrafter"/>
</dbReference>
<comment type="cofactor">
    <cofactor evidence="1">
        <name>Fe(2+)</name>
        <dbReference type="ChEBI" id="CHEBI:29033"/>
    </cofactor>
</comment>
<reference evidence="7 8" key="1">
    <citation type="submission" date="2020-08" db="EMBL/GenBank/DDBJ databases">
        <title>Genomic Encyclopedia of Type Strains, Phase III (KMG-III): the genomes of soil and plant-associated and newly described type strains.</title>
        <authorList>
            <person name="Whitman W."/>
        </authorList>
    </citation>
    <scope>NUCLEOTIDE SEQUENCE [LARGE SCALE GENOMIC DNA]</scope>
    <source>
        <strain evidence="7 8">CECT 8571</strain>
    </source>
</reference>
<dbReference type="Gene3D" id="2.60.120.650">
    <property type="entry name" value="Cupin"/>
    <property type="match status" value="1"/>
</dbReference>
<organism evidence="7 8">
    <name type="scientific">Simiduia aestuariiviva</name>
    <dbReference type="NCBI Taxonomy" id="1510459"/>
    <lineage>
        <taxon>Bacteria</taxon>
        <taxon>Pseudomonadati</taxon>
        <taxon>Pseudomonadota</taxon>
        <taxon>Gammaproteobacteria</taxon>
        <taxon>Cellvibrionales</taxon>
        <taxon>Cellvibrionaceae</taxon>
        <taxon>Simiduia</taxon>
    </lineage>
</organism>
<dbReference type="Proteomes" id="UP000559987">
    <property type="component" value="Unassembled WGS sequence"/>
</dbReference>
<keyword evidence="7" id="KW-0687">Ribonucleoprotein</keyword>
<keyword evidence="4 7" id="KW-0560">Oxidoreductase</keyword>
<evidence type="ECO:0000259" key="6">
    <source>
        <dbReference type="PROSITE" id="PS51184"/>
    </source>
</evidence>
<dbReference type="GO" id="GO:0046872">
    <property type="term" value="F:metal ion binding"/>
    <property type="evidence" value="ECO:0007669"/>
    <property type="project" value="UniProtKB-KW"/>
</dbReference>
<evidence type="ECO:0000256" key="2">
    <source>
        <dbReference type="ARBA" id="ARBA00022723"/>
    </source>
</evidence>
<evidence type="ECO:0000256" key="4">
    <source>
        <dbReference type="ARBA" id="ARBA00023002"/>
    </source>
</evidence>
<evidence type="ECO:0000256" key="1">
    <source>
        <dbReference type="ARBA" id="ARBA00001954"/>
    </source>
</evidence>
<evidence type="ECO:0000313" key="7">
    <source>
        <dbReference type="EMBL" id="MBB3168300.1"/>
    </source>
</evidence>
<dbReference type="EC" id="1.14.11.47" evidence="7"/>
<keyword evidence="2" id="KW-0479">Metal-binding</keyword>
<dbReference type="SMART" id="SM00558">
    <property type="entry name" value="JmjC"/>
    <property type="match status" value="1"/>
</dbReference>
<dbReference type="PANTHER" id="PTHR13096:SF8">
    <property type="entry name" value="RIBOSOMAL OXYGENASE 1"/>
    <property type="match status" value="1"/>
</dbReference>
<keyword evidence="8" id="KW-1185">Reference proteome</keyword>
<dbReference type="InterPro" id="IPR003347">
    <property type="entry name" value="JmjC_dom"/>
</dbReference>